<proteinExistence type="predicted"/>
<keyword evidence="3" id="KW-1185">Reference proteome</keyword>
<organism evidence="2 3">
    <name type="scientific">Martelella endophytica</name>
    <dbReference type="NCBI Taxonomy" id="1486262"/>
    <lineage>
        <taxon>Bacteria</taxon>
        <taxon>Pseudomonadati</taxon>
        <taxon>Pseudomonadota</taxon>
        <taxon>Alphaproteobacteria</taxon>
        <taxon>Hyphomicrobiales</taxon>
        <taxon>Aurantimonadaceae</taxon>
        <taxon>Martelella</taxon>
    </lineage>
</organism>
<name>A0A0D5LRA0_MAREN</name>
<sequence length="75" mass="8396">MTHYKCIACQYIQRTGVVCRRCGSYSLSALETHDSASEDKPDNRPAAAATPYNMPVWISLVGIAILTSYLLVFYY</sequence>
<accession>A0A0D5LRA0</accession>
<dbReference type="Proteomes" id="UP000032611">
    <property type="component" value="Chromosome"/>
</dbReference>
<dbReference type="OrthoDB" id="7916547at2"/>
<evidence type="ECO:0000256" key="1">
    <source>
        <dbReference type="SAM" id="Phobius"/>
    </source>
</evidence>
<dbReference type="HOGENOM" id="CLU_2666792_0_0_5"/>
<keyword evidence="1" id="KW-0472">Membrane</keyword>
<protein>
    <submittedName>
        <fullName evidence="2">Uncharacterized protein</fullName>
    </submittedName>
</protein>
<dbReference type="EMBL" id="CP010803">
    <property type="protein sequence ID" value="AJY46450.1"/>
    <property type="molecule type" value="Genomic_DNA"/>
</dbReference>
<evidence type="ECO:0000313" key="3">
    <source>
        <dbReference type="Proteomes" id="UP000032611"/>
    </source>
</evidence>
<dbReference type="KEGG" id="mey:TM49_13415"/>
<dbReference type="PATRIC" id="fig|1486262.3.peg.2772"/>
<gene>
    <name evidence="2" type="ORF">TM49_13415</name>
</gene>
<reference evidence="2 3" key="1">
    <citation type="journal article" date="2015" name="Genome Announc.">
        <title>Complete genome sequence of Martelella endophytica YC6887, which has antifungal activity associated with a halophyte.</title>
        <authorList>
            <person name="Khan A."/>
            <person name="Khan H."/>
            <person name="Chung E.J."/>
            <person name="Hossain M.T."/>
            <person name="Chung Y.R."/>
        </authorList>
    </citation>
    <scope>NUCLEOTIDE SEQUENCE [LARGE SCALE GENOMIC DNA]</scope>
    <source>
        <strain evidence="2">YC6887</strain>
    </source>
</reference>
<keyword evidence="1" id="KW-1133">Transmembrane helix</keyword>
<dbReference type="RefSeq" id="WP_045681954.1">
    <property type="nucleotide sequence ID" value="NZ_CP010803.1"/>
</dbReference>
<feature type="transmembrane region" description="Helical" evidence="1">
    <location>
        <begin position="54"/>
        <end position="74"/>
    </location>
</feature>
<keyword evidence="1" id="KW-0812">Transmembrane</keyword>
<evidence type="ECO:0000313" key="2">
    <source>
        <dbReference type="EMBL" id="AJY46450.1"/>
    </source>
</evidence>
<dbReference type="AlphaFoldDB" id="A0A0D5LRA0"/>